<reference evidence="1" key="1">
    <citation type="submission" date="2019-10" db="EMBL/GenBank/DDBJ databases">
        <title>Conservation and host-specific expression of non-tandemly repeated heterogenous ribosome RNA gene in arbuscular mycorrhizal fungi.</title>
        <authorList>
            <person name="Maeda T."/>
            <person name="Kobayashi Y."/>
            <person name="Nakagawa T."/>
            <person name="Ezawa T."/>
            <person name="Yamaguchi K."/>
            <person name="Bino T."/>
            <person name="Nishimoto Y."/>
            <person name="Shigenobu S."/>
            <person name="Kawaguchi M."/>
        </authorList>
    </citation>
    <scope>NUCLEOTIDE SEQUENCE</scope>
    <source>
        <strain evidence="1">HR1</strain>
    </source>
</reference>
<evidence type="ECO:0000313" key="1">
    <source>
        <dbReference type="EMBL" id="GES87451.1"/>
    </source>
</evidence>
<organism evidence="1 2">
    <name type="scientific">Rhizophagus clarus</name>
    <dbReference type="NCBI Taxonomy" id="94130"/>
    <lineage>
        <taxon>Eukaryota</taxon>
        <taxon>Fungi</taxon>
        <taxon>Fungi incertae sedis</taxon>
        <taxon>Mucoromycota</taxon>
        <taxon>Glomeromycotina</taxon>
        <taxon>Glomeromycetes</taxon>
        <taxon>Glomerales</taxon>
        <taxon>Glomeraceae</taxon>
        <taxon>Rhizophagus</taxon>
    </lineage>
</organism>
<dbReference type="AlphaFoldDB" id="A0A8H3LKA5"/>
<dbReference type="Proteomes" id="UP000615446">
    <property type="component" value="Unassembled WGS sequence"/>
</dbReference>
<proteinExistence type="predicted"/>
<evidence type="ECO:0000313" key="2">
    <source>
        <dbReference type="Proteomes" id="UP000615446"/>
    </source>
</evidence>
<name>A0A8H3LKA5_9GLOM</name>
<sequence length="151" mass="17302">MAMLTRLNSAITELLGRQANSAKFCEFVKLLIEVKCDRLCCSSLRRRGSQESTVQMSITTAQLNKRRASTMSHHGQPEVAYDRNRAMVECYDDPFIAPPVPPSLHTRLERLIEAVPLTFDAIRKYIATYVQEPWADVGKKLKSRNIYWVIE</sequence>
<protein>
    <submittedName>
        <fullName evidence="1">Uncharacterized protein</fullName>
    </submittedName>
</protein>
<accession>A0A8H3LKA5</accession>
<comment type="caution">
    <text evidence="1">The sequence shown here is derived from an EMBL/GenBank/DDBJ whole genome shotgun (WGS) entry which is preliminary data.</text>
</comment>
<dbReference type="EMBL" id="BLAL01000167">
    <property type="protein sequence ID" value="GES87451.1"/>
    <property type="molecule type" value="Genomic_DNA"/>
</dbReference>
<gene>
    <name evidence="1" type="ORF">RCL2_001444500</name>
</gene>